<dbReference type="PANTHER" id="PTHR30136">
    <property type="entry name" value="HELIX-TURN-HELIX TRANSCRIPTIONAL REGULATOR, ICLR FAMILY"/>
    <property type="match status" value="1"/>
</dbReference>
<evidence type="ECO:0000256" key="2">
    <source>
        <dbReference type="ARBA" id="ARBA00023125"/>
    </source>
</evidence>
<dbReference type="PROSITE" id="PS51077">
    <property type="entry name" value="HTH_ICLR"/>
    <property type="match status" value="1"/>
</dbReference>
<dbReference type="Gene3D" id="1.10.10.10">
    <property type="entry name" value="Winged helix-like DNA-binding domain superfamily/Winged helix DNA-binding domain"/>
    <property type="match status" value="1"/>
</dbReference>
<dbReference type="EMBL" id="JBBKZU010000008">
    <property type="protein sequence ID" value="MEJ8813303.1"/>
    <property type="molecule type" value="Genomic_DNA"/>
</dbReference>
<evidence type="ECO:0000313" key="6">
    <source>
        <dbReference type="EMBL" id="MEJ8813303.1"/>
    </source>
</evidence>
<dbReference type="Proteomes" id="UP001365846">
    <property type="component" value="Unassembled WGS sequence"/>
</dbReference>
<dbReference type="Pfam" id="PF09339">
    <property type="entry name" value="HTH_IclR"/>
    <property type="match status" value="1"/>
</dbReference>
<proteinExistence type="predicted"/>
<comment type="caution">
    <text evidence="6">The sequence shown here is derived from an EMBL/GenBank/DDBJ whole genome shotgun (WGS) entry which is preliminary data.</text>
</comment>
<evidence type="ECO:0000259" key="5">
    <source>
        <dbReference type="PROSITE" id="PS51078"/>
    </source>
</evidence>
<sequence length="261" mass="28364">MDSPDPLTVDDELAATPGLRLLQLLELVAAGGEPQSLSDMVRLSGLPKPSVHRMLQQLEHGGLLARGSDGRRYAITPRLMRFAETVLRGSTATGARHAVLRQLVADVGETCNLTALSGAEVIYLDRVETAFPLRLELRPGSRVPLHCSASGKLFLAYSPRAQRDRLLDGLRYERHTAHTLQSRGALEAELDRIRQVGHAVDAEEFIDGLVCVAVPVRDDPQGPVRCAVALQAPAVRMPLPDALQQLDKLRSAAQAIARAMR</sequence>
<dbReference type="Gene3D" id="3.30.450.40">
    <property type="match status" value="1"/>
</dbReference>
<gene>
    <name evidence="6" type="ORF">WKW77_19605</name>
</gene>
<evidence type="ECO:0000256" key="3">
    <source>
        <dbReference type="ARBA" id="ARBA00023163"/>
    </source>
</evidence>
<dbReference type="InterPro" id="IPR036388">
    <property type="entry name" value="WH-like_DNA-bd_sf"/>
</dbReference>
<evidence type="ECO:0000256" key="1">
    <source>
        <dbReference type="ARBA" id="ARBA00023015"/>
    </source>
</evidence>
<dbReference type="InterPro" id="IPR014757">
    <property type="entry name" value="Tscrpt_reg_IclR_C"/>
</dbReference>
<dbReference type="Pfam" id="PF01614">
    <property type="entry name" value="IclR_C"/>
    <property type="match status" value="1"/>
</dbReference>
<dbReference type="InterPro" id="IPR005471">
    <property type="entry name" value="Tscrpt_reg_IclR_N"/>
</dbReference>
<evidence type="ECO:0000313" key="7">
    <source>
        <dbReference type="Proteomes" id="UP001365846"/>
    </source>
</evidence>
<keyword evidence="7" id="KW-1185">Reference proteome</keyword>
<keyword evidence="1" id="KW-0805">Transcription regulation</keyword>
<keyword evidence="3" id="KW-0804">Transcription</keyword>
<accession>A0ABU8VI15</accession>
<feature type="domain" description="HTH iclR-type" evidence="4">
    <location>
        <begin position="15"/>
        <end position="77"/>
    </location>
</feature>
<organism evidence="6 7">
    <name type="scientific">Variovorax ureilyticus</name>
    <dbReference type="NCBI Taxonomy" id="1836198"/>
    <lineage>
        <taxon>Bacteria</taxon>
        <taxon>Pseudomonadati</taxon>
        <taxon>Pseudomonadota</taxon>
        <taxon>Betaproteobacteria</taxon>
        <taxon>Burkholderiales</taxon>
        <taxon>Comamonadaceae</taxon>
        <taxon>Variovorax</taxon>
    </lineage>
</organism>
<reference evidence="6 7" key="1">
    <citation type="submission" date="2024-03" db="EMBL/GenBank/DDBJ databases">
        <title>Novel species of the genus Variovorax.</title>
        <authorList>
            <person name="Liu Q."/>
            <person name="Xin Y.-H."/>
        </authorList>
    </citation>
    <scope>NUCLEOTIDE SEQUENCE [LARGE SCALE GENOMIC DNA]</scope>
    <source>
        <strain evidence="6 7">KACC 18899</strain>
    </source>
</reference>
<dbReference type="InterPro" id="IPR036390">
    <property type="entry name" value="WH_DNA-bd_sf"/>
</dbReference>
<keyword evidence="2" id="KW-0238">DNA-binding</keyword>
<dbReference type="SMART" id="SM00346">
    <property type="entry name" value="HTH_ICLR"/>
    <property type="match status" value="1"/>
</dbReference>
<dbReference type="SUPFAM" id="SSF46785">
    <property type="entry name" value="Winged helix' DNA-binding domain"/>
    <property type="match status" value="1"/>
</dbReference>
<dbReference type="PANTHER" id="PTHR30136:SF24">
    <property type="entry name" value="HTH-TYPE TRANSCRIPTIONAL REPRESSOR ALLR"/>
    <property type="match status" value="1"/>
</dbReference>
<dbReference type="RefSeq" id="WP_340358540.1">
    <property type="nucleotide sequence ID" value="NZ_JBBKZU010000008.1"/>
</dbReference>
<dbReference type="InterPro" id="IPR050707">
    <property type="entry name" value="HTH_MetabolicPath_Reg"/>
</dbReference>
<feature type="domain" description="IclR-ED" evidence="5">
    <location>
        <begin position="78"/>
        <end position="261"/>
    </location>
</feature>
<evidence type="ECO:0000259" key="4">
    <source>
        <dbReference type="PROSITE" id="PS51077"/>
    </source>
</evidence>
<name>A0ABU8VI15_9BURK</name>
<dbReference type="PROSITE" id="PS51078">
    <property type="entry name" value="ICLR_ED"/>
    <property type="match status" value="1"/>
</dbReference>
<dbReference type="InterPro" id="IPR029016">
    <property type="entry name" value="GAF-like_dom_sf"/>
</dbReference>
<dbReference type="SUPFAM" id="SSF55781">
    <property type="entry name" value="GAF domain-like"/>
    <property type="match status" value="1"/>
</dbReference>
<protein>
    <submittedName>
        <fullName evidence="6">IclR family transcriptional regulator</fullName>
    </submittedName>
</protein>